<proteinExistence type="predicted"/>
<evidence type="ECO:0008006" key="2">
    <source>
        <dbReference type="Google" id="ProtNLM"/>
    </source>
</evidence>
<dbReference type="AlphaFoldDB" id="A0A381ZY37"/>
<dbReference type="Pfam" id="PF06240">
    <property type="entry name" value="COXG"/>
    <property type="match status" value="1"/>
</dbReference>
<protein>
    <recommendedName>
        <fullName evidence="2">Carbon monoxide dehydrogenase subunit G</fullName>
    </recommendedName>
</protein>
<dbReference type="InterPro" id="IPR023393">
    <property type="entry name" value="START-like_dom_sf"/>
</dbReference>
<name>A0A381ZY37_9ZZZZ</name>
<dbReference type="PANTHER" id="PTHR38588">
    <property type="entry name" value="BLL0334 PROTEIN"/>
    <property type="match status" value="1"/>
</dbReference>
<sequence>MIKVQGNYVLARPVKEVWELLQSADVLSNCIPGCENLSQNGENSYDVEIRIKIAAVTGTYTGTVTITDASYPDTYTMTVKGKGSGGTIIASGVLTFSQDEIGTKVAVEGKAQASGMIARVGQRILGGAAKLLMNQFFQCLKEKLDG</sequence>
<dbReference type="CDD" id="cd05018">
    <property type="entry name" value="CoxG"/>
    <property type="match status" value="1"/>
</dbReference>
<gene>
    <name evidence="1" type="ORF">METZ01_LOCUS146913</name>
</gene>
<evidence type="ECO:0000313" key="1">
    <source>
        <dbReference type="EMBL" id="SVA94059.1"/>
    </source>
</evidence>
<dbReference type="InterPro" id="IPR010419">
    <property type="entry name" value="CO_DH_gsu"/>
</dbReference>
<reference evidence="1" key="1">
    <citation type="submission" date="2018-05" db="EMBL/GenBank/DDBJ databases">
        <authorList>
            <person name="Lanie J.A."/>
            <person name="Ng W.-L."/>
            <person name="Kazmierczak K.M."/>
            <person name="Andrzejewski T.M."/>
            <person name="Davidsen T.M."/>
            <person name="Wayne K.J."/>
            <person name="Tettelin H."/>
            <person name="Glass J.I."/>
            <person name="Rusch D."/>
            <person name="Podicherti R."/>
            <person name="Tsui H.-C.T."/>
            <person name="Winkler M.E."/>
        </authorList>
    </citation>
    <scope>NUCLEOTIDE SEQUENCE</scope>
</reference>
<dbReference type="PANTHER" id="PTHR38588:SF1">
    <property type="entry name" value="BLL0334 PROTEIN"/>
    <property type="match status" value="1"/>
</dbReference>
<accession>A0A381ZY37</accession>
<dbReference type="EMBL" id="UINC01023092">
    <property type="protein sequence ID" value="SVA94059.1"/>
    <property type="molecule type" value="Genomic_DNA"/>
</dbReference>
<organism evidence="1">
    <name type="scientific">marine metagenome</name>
    <dbReference type="NCBI Taxonomy" id="408172"/>
    <lineage>
        <taxon>unclassified sequences</taxon>
        <taxon>metagenomes</taxon>
        <taxon>ecological metagenomes</taxon>
    </lineage>
</organism>
<dbReference type="Gene3D" id="3.30.530.20">
    <property type="match status" value="1"/>
</dbReference>
<dbReference type="SUPFAM" id="SSF55961">
    <property type="entry name" value="Bet v1-like"/>
    <property type="match status" value="1"/>
</dbReference>